<proteinExistence type="predicted"/>
<dbReference type="Proteomes" id="UP000054477">
    <property type="component" value="Unassembled WGS sequence"/>
</dbReference>
<name>A0A0C9WQ94_9AGAR</name>
<dbReference type="EMBL" id="KN838853">
    <property type="protein sequence ID" value="KIJ93280.1"/>
    <property type="molecule type" value="Genomic_DNA"/>
</dbReference>
<evidence type="ECO:0000313" key="3">
    <source>
        <dbReference type="EMBL" id="KIJ93280.1"/>
    </source>
</evidence>
<sequence>MEGYTKPIEAHRITYRVRMMRTIFRAFVNALIPVLRLPYPPSSYRRARETRWSEIKQAVGEGRETELKTQEAFFKPVIDAGAMHAYSRPATPLLIWEEMVDGGKRLSETEAGQALQTEIAEEELDAEVKEMREKVWRLKQETKKISSAQLPSALSNGYSTQLRPWSSTNKPAPTSPSPNAHTPYGQVITDRLFCNNPPPFFSILVLVRPILLVLVVVLGNEPKPQIRPHIQHRQS</sequence>
<keyword evidence="1" id="KW-0175">Coiled coil</keyword>
<evidence type="ECO:0000313" key="4">
    <source>
        <dbReference type="Proteomes" id="UP000054477"/>
    </source>
</evidence>
<reference evidence="3 4" key="1">
    <citation type="submission" date="2014-04" db="EMBL/GenBank/DDBJ databases">
        <authorList>
            <consortium name="DOE Joint Genome Institute"/>
            <person name="Kuo A."/>
            <person name="Kohler A."/>
            <person name="Nagy L.G."/>
            <person name="Floudas D."/>
            <person name="Copeland A."/>
            <person name="Barry K.W."/>
            <person name="Cichocki N."/>
            <person name="Veneault-Fourrey C."/>
            <person name="LaButti K."/>
            <person name="Lindquist E.A."/>
            <person name="Lipzen A."/>
            <person name="Lundell T."/>
            <person name="Morin E."/>
            <person name="Murat C."/>
            <person name="Sun H."/>
            <person name="Tunlid A."/>
            <person name="Henrissat B."/>
            <person name="Grigoriev I.V."/>
            <person name="Hibbett D.S."/>
            <person name="Martin F."/>
            <person name="Nordberg H.P."/>
            <person name="Cantor M.N."/>
            <person name="Hua S.X."/>
        </authorList>
    </citation>
    <scope>NUCLEOTIDE SEQUENCE [LARGE SCALE GENOMIC DNA]</scope>
    <source>
        <strain evidence="3 4">LaAM-08-1</strain>
    </source>
</reference>
<feature type="compositionally biased region" description="Polar residues" evidence="2">
    <location>
        <begin position="155"/>
        <end position="180"/>
    </location>
</feature>
<feature type="region of interest" description="Disordered" evidence="2">
    <location>
        <begin position="155"/>
        <end position="183"/>
    </location>
</feature>
<feature type="coiled-coil region" evidence="1">
    <location>
        <begin position="114"/>
        <end position="141"/>
    </location>
</feature>
<keyword evidence="4" id="KW-1185">Reference proteome</keyword>
<accession>A0A0C9WQ94</accession>
<dbReference type="AlphaFoldDB" id="A0A0C9WQ94"/>
<protein>
    <submittedName>
        <fullName evidence="3">Uncharacterized protein</fullName>
    </submittedName>
</protein>
<gene>
    <name evidence="3" type="ORF">K443DRAFT_12978</name>
</gene>
<dbReference type="STRING" id="1095629.A0A0C9WQ94"/>
<organism evidence="3 4">
    <name type="scientific">Laccaria amethystina LaAM-08-1</name>
    <dbReference type="NCBI Taxonomy" id="1095629"/>
    <lineage>
        <taxon>Eukaryota</taxon>
        <taxon>Fungi</taxon>
        <taxon>Dikarya</taxon>
        <taxon>Basidiomycota</taxon>
        <taxon>Agaricomycotina</taxon>
        <taxon>Agaricomycetes</taxon>
        <taxon>Agaricomycetidae</taxon>
        <taxon>Agaricales</taxon>
        <taxon>Agaricineae</taxon>
        <taxon>Hydnangiaceae</taxon>
        <taxon>Laccaria</taxon>
    </lineage>
</organism>
<evidence type="ECO:0000256" key="1">
    <source>
        <dbReference type="SAM" id="Coils"/>
    </source>
</evidence>
<reference evidence="4" key="2">
    <citation type="submission" date="2015-01" db="EMBL/GenBank/DDBJ databases">
        <title>Evolutionary Origins and Diversification of the Mycorrhizal Mutualists.</title>
        <authorList>
            <consortium name="DOE Joint Genome Institute"/>
            <consortium name="Mycorrhizal Genomics Consortium"/>
            <person name="Kohler A."/>
            <person name="Kuo A."/>
            <person name="Nagy L.G."/>
            <person name="Floudas D."/>
            <person name="Copeland A."/>
            <person name="Barry K.W."/>
            <person name="Cichocki N."/>
            <person name="Veneault-Fourrey C."/>
            <person name="LaButti K."/>
            <person name="Lindquist E.A."/>
            <person name="Lipzen A."/>
            <person name="Lundell T."/>
            <person name="Morin E."/>
            <person name="Murat C."/>
            <person name="Riley R."/>
            <person name="Ohm R."/>
            <person name="Sun H."/>
            <person name="Tunlid A."/>
            <person name="Henrissat B."/>
            <person name="Grigoriev I.V."/>
            <person name="Hibbett D.S."/>
            <person name="Martin F."/>
        </authorList>
    </citation>
    <scope>NUCLEOTIDE SEQUENCE [LARGE SCALE GENOMIC DNA]</scope>
    <source>
        <strain evidence="4">LaAM-08-1</strain>
    </source>
</reference>
<evidence type="ECO:0000256" key="2">
    <source>
        <dbReference type="SAM" id="MobiDB-lite"/>
    </source>
</evidence>
<dbReference type="HOGENOM" id="CLU_1180385_0_0_1"/>